<dbReference type="InterPro" id="IPR009097">
    <property type="entry name" value="Cyclic_Pdiesterase"/>
</dbReference>
<gene>
    <name evidence="3" type="primary">thpR</name>
    <name evidence="3" type="ORF">L0668_11730</name>
</gene>
<dbReference type="PANTHER" id="PTHR35561:SF1">
    <property type="entry name" value="RNA 2',3'-CYCLIC PHOSPHODIESTERASE"/>
    <property type="match status" value="1"/>
</dbReference>
<dbReference type="InterPro" id="IPR004175">
    <property type="entry name" value="RNA_CPDase"/>
</dbReference>
<dbReference type="SUPFAM" id="SSF55144">
    <property type="entry name" value="LigT-like"/>
    <property type="match status" value="1"/>
</dbReference>
<dbReference type="EC" id="3.1.4.58" evidence="2"/>
<name>A0ABS9D8S7_9ALTE</name>
<dbReference type="PANTHER" id="PTHR35561">
    <property type="entry name" value="RNA 2',3'-CYCLIC PHOSPHODIESTERASE"/>
    <property type="match status" value="1"/>
</dbReference>
<keyword evidence="1 2" id="KW-0378">Hydrolase</keyword>
<feature type="short sequence motif" description="HXTX 1" evidence="2">
    <location>
        <begin position="38"/>
        <end position="41"/>
    </location>
</feature>
<feature type="active site" description="Proton donor" evidence="2">
    <location>
        <position position="38"/>
    </location>
</feature>
<sequence length="178" mass="20242">MRAFLGLSPDAKTKLAIDAWRHKSLPQFNAPVPAANFHVTLAFLGQVTAKHLDSINTEIENMPDIAEFDVTLDQVGYWPKPKAFWLGCQNSAEQHKQLAKQLHKIAKIAGLNLPKHPYIPHLTLARKCNENPPAPLIQPNFNWRAKEFHLYESVSSSHGVAYHIRQSWPLKMSFSFNR</sequence>
<dbReference type="NCBIfam" id="TIGR02258">
    <property type="entry name" value="2_5_ligase"/>
    <property type="match status" value="1"/>
</dbReference>
<reference evidence="3 4" key="1">
    <citation type="submission" date="2022-01" db="EMBL/GenBank/DDBJ databases">
        <title>Paraglaciecola sp. G1-23.</title>
        <authorList>
            <person name="Jin M.S."/>
            <person name="Han D.M."/>
            <person name="Kim H.M."/>
            <person name="Jeon C.O."/>
        </authorList>
    </citation>
    <scope>NUCLEOTIDE SEQUENCE [LARGE SCALE GENOMIC DNA]</scope>
    <source>
        <strain evidence="3 4">G1-23</strain>
    </source>
</reference>
<dbReference type="RefSeq" id="WP_235312784.1">
    <property type="nucleotide sequence ID" value="NZ_JAKGAS010000005.1"/>
</dbReference>
<accession>A0ABS9D8S7</accession>
<dbReference type="Gene3D" id="3.90.1140.10">
    <property type="entry name" value="Cyclic phosphodiesterase"/>
    <property type="match status" value="1"/>
</dbReference>
<feature type="active site" description="Proton acceptor" evidence="2">
    <location>
        <position position="121"/>
    </location>
</feature>
<comment type="caution">
    <text evidence="3">The sequence shown here is derived from an EMBL/GenBank/DDBJ whole genome shotgun (WGS) entry which is preliminary data.</text>
</comment>
<dbReference type="Proteomes" id="UP001521137">
    <property type="component" value="Unassembled WGS sequence"/>
</dbReference>
<comment type="similarity">
    <text evidence="2">Belongs to the 2H phosphoesterase superfamily. ThpR family.</text>
</comment>
<dbReference type="EMBL" id="JAKGAS010000005">
    <property type="protein sequence ID" value="MCF2948780.1"/>
    <property type="molecule type" value="Genomic_DNA"/>
</dbReference>
<evidence type="ECO:0000256" key="1">
    <source>
        <dbReference type="ARBA" id="ARBA00022801"/>
    </source>
</evidence>
<feature type="short sequence motif" description="HXTX 2" evidence="2">
    <location>
        <begin position="121"/>
        <end position="124"/>
    </location>
</feature>
<evidence type="ECO:0000313" key="3">
    <source>
        <dbReference type="EMBL" id="MCF2948780.1"/>
    </source>
</evidence>
<organism evidence="3 4">
    <name type="scientific">Paraglaciecola algarum</name>
    <dbReference type="NCBI Taxonomy" id="3050085"/>
    <lineage>
        <taxon>Bacteria</taxon>
        <taxon>Pseudomonadati</taxon>
        <taxon>Pseudomonadota</taxon>
        <taxon>Gammaproteobacteria</taxon>
        <taxon>Alteromonadales</taxon>
        <taxon>Alteromonadaceae</taxon>
        <taxon>Paraglaciecola</taxon>
    </lineage>
</organism>
<keyword evidence="4" id="KW-1185">Reference proteome</keyword>
<evidence type="ECO:0000313" key="4">
    <source>
        <dbReference type="Proteomes" id="UP001521137"/>
    </source>
</evidence>
<protein>
    <recommendedName>
        <fullName evidence="2">RNA 2',3'-cyclic phosphodiesterase</fullName>
        <shortName evidence="2">RNA 2',3'-CPDase</shortName>
        <ecNumber evidence="2">3.1.4.58</ecNumber>
    </recommendedName>
</protein>
<comment type="catalytic activity">
    <reaction evidence="2">
        <text>a 3'-end 2',3'-cyclophospho-ribonucleotide-RNA + H2O = a 3'-end 2'-phospho-ribonucleotide-RNA + H(+)</text>
        <dbReference type="Rhea" id="RHEA:11828"/>
        <dbReference type="Rhea" id="RHEA-COMP:10464"/>
        <dbReference type="Rhea" id="RHEA-COMP:17353"/>
        <dbReference type="ChEBI" id="CHEBI:15377"/>
        <dbReference type="ChEBI" id="CHEBI:15378"/>
        <dbReference type="ChEBI" id="CHEBI:83064"/>
        <dbReference type="ChEBI" id="CHEBI:173113"/>
        <dbReference type="EC" id="3.1.4.58"/>
    </reaction>
</comment>
<dbReference type="HAMAP" id="MF_01940">
    <property type="entry name" value="RNA_CPDase"/>
    <property type="match status" value="1"/>
</dbReference>
<evidence type="ECO:0000256" key="2">
    <source>
        <dbReference type="HAMAP-Rule" id="MF_01940"/>
    </source>
</evidence>
<proteinExistence type="inferred from homology"/>
<comment type="function">
    <text evidence="2">Hydrolyzes RNA 2',3'-cyclic phosphodiester to an RNA 2'-phosphomonoester.</text>
</comment>
<dbReference type="Pfam" id="PF13563">
    <property type="entry name" value="2_5_RNA_ligase2"/>
    <property type="match status" value="1"/>
</dbReference>